<evidence type="ECO:0000313" key="2">
    <source>
        <dbReference type="Proteomes" id="UP000612956"/>
    </source>
</evidence>
<reference evidence="1" key="1">
    <citation type="journal article" date="2014" name="Int. J. Syst. Evol. Microbiol.">
        <title>Complete genome sequence of Corynebacterium casei LMG S-19264T (=DSM 44701T), isolated from a smear-ripened cheese.</title>
        <authorList>
            <consortium name="US DOE Joint Genome Institute (JGI-PGF)"/>
            <person name="Walter F."/>
            <person name="Albersmeier A."/>
            <person name="Kalinowski J."/>
            <person name="Ruckert C."/>
        </authorList>
    </citation>
    <scope>NUCLEOTIDE SEQUENCE</scope>
    <source>
        <strain evidence="1">CGMCC 4.7278</strain>
    </source>
</reference>
<keyword evidence="2" id="KW-1185">Reference proteome</keyword>
<accession>A0A917VER3</accession>
<evidence type="ECO:0000313" key="1">
    <source>
        <dbReference type="EMBL" id="GGK67107.1"/>
    </source>
</evidence>
<organism evidence="1 2">
    <name type="scientific">Nocardia camponoti</name>
    <dbReference type="NCBI Taxonomy" id="1616106"/>
    <lineage>
        <taxon>Bacteria</taxon>
        <taxon>Bacillati</taxon>
        <taxon>Actinomycetota</taxon>
        <taxon>Actinomycetes</taxon>
        <taxon>Mycobacteriales</taxon>
        <taxon>Nocardiaceae</taxon>
        <taxon>Nocardia</taxon>
    </lineage>
</organism>
<dbReference type="AlphaFoldDB" id="A0A917VER3"/>
<comment type="caution">
    <text evidence="1">The sequence shown here is derived from an EMBL/GenBank/DDBJ whole genome shotgun (WGS) entry which is preliminary data.</text>
</comment>
<dbReference type="Proteomes" id="UP000612956">
    <property type="component" value="Unassembled WGS sequence"/>
</dbReference>
<reference evidence="1" key="2">
    <citation type="submission" date="2020-09" db="EMBL/GenBank/DDBJ databases">
        <authorList>
            <person name="Sun Q."/>
            <person name="Zhou Y."/>
        </authorList>
    </citation>
    <scope>NUCLEOTIDE SEQUENCE</scope>
    <source>
        <strain evidence="1">CGMCC 4.7278</strain>
    </source>
</reference>
<sequence length="120" mass="12969">MVELEINDNDNTVSVHVLGSHRLLALRQQASFDRDAVVSIVPAEVDLRPPWVRAPGTFLPGVIAAGVFRGKGRREFWDTKFGGNAVQIDLAPGGDFTRLVVDVDNVDAVIRELAPHSAAA</sequence>
<dbReference type="RefSeq" id="WP_188830970.1">
    <property type="nucleotide sequence ID" value="NZ_BMMW01000006.1"/>
</dbReference>
<name>A0A917VER3_9NOCA</name>
<dbReference type="EMBL" id="BMMW01000006">
    <property type="protein sequence ID" value="GGK67107.1"/>
    <property type="molecule type" value="Genomic_DNA"/>
</dbReference>
<proteinExistence type="predicted"/>
<gene>
    <name evidence="1" type="ORF">GCM10011591_44050</name>
</gene>
<protein>
    <submittedName>
        <fullName evidence="1">Uncharacterized protein</fullName>
    </submittedName>
</protein>